<accession>A0A3M6TVS6</accession>
<evidence type="ECO:0000313" key="1">
    <source>
        <dbReference type="EMBL" id="RMX45503.1"/>
    </source>
</evidence>
<reference evidence="1 2" key="1">
    <citation type="journal article" date="2018" name="Sci. Rep.">
        <title>Comparative analysis of the Pocillopora damicornis genome highlights role of immune system in coral evolution.</title>
        <authorList>
            <person name="Cunning R."/>
            <person name="Bay R.A."/>
            <person name="Gillette P."/>
            <person name="Baker A.C."/>
            <person name="Traylor-Knowles N."/>
        </authorList>
    </citation>
    <scope>NUCLEOTIDE SEQUENCE [LARGE SCALE GENOMIC DNA]</scope>
    <source>
        <strain evidence="1">RSMAS</strain>
        <tissue evidence="1">Whole animal</tissue>
    </source>
</reference>
<comment type="caution">
    <text evidence="1">The sequence shown here is derived from an EMBL/GenBank/DDBJ whole genome shotgun (WGS) entry which is preliminary data.</text>
</comment>
<sequence length="154" mass="17907">MAQRVNSILHTKTADEIYVCEVLMRAVQILFGKRSLRFELFQKGGKICIQFIHNQNITYTLKVVKNSMVTFEEGRCDSVSDDNILFDETRMGRLYQYKYLAVNRTMCLGVLNDCNYNLALISTTNDNTDGRCLFKKHRSKLSATKRRPSFFIKK</sequence>
<dbReference type="AlphaFoldDB" id="A0A3M6TVS6"/>
<proteinExistence type="predicted"/>
<protein>
    <submittedName>
        <fullName evidence="1">Uncharacterized protein</fullName>
    </submittedName>
</protein>
<dbReference type="Proteomes" id="UP000275408">
    <property type="component" value="Unassembled WGS sequence"/>
</dbReference>
<name>A0A3M6TVS6_POCDA</name>
<evidence type="ECO:0000313" key="2">
    <source>
        <dbReference type="Proteomes" id="UP000275408"/>
    </source>
</evidence>
<gene>
    <name evidence="1" type="ORF">pdam_00008433</name>
</gene>
<organism evidence="1 2">
    <name type="scientific">Pocillopora damicornis</name>
    <name type="common">Cauliflower coral</name>
    <name type="synonym">Millepora damicornis</name>
    <dbReference type="NCBI Taxonomy" id="46731"/>
    <lineage>
        <taxon>Eukaryota</taxon>
        <taxon>Metazoa</taxon>
        <taxon>Cnidaria</taxon>
        <taxon>Anthozoa</taxon>
        <taxon>Hexacorallia</taxon>
        <taxon>Scleractinia</taxon>
        <taxon>Astrocoeniina</taxon>
        <taxon>Pocilloporidae</taxon>
        <taxon>Pocillopora</taxon>
    </lineage>
</organism>
<dbReference type="EMBL" id="RCHS01002817">
    <property type="protein sequence ID" value="RMX45503.1"/>
    <property type="molecule type" value="Genomic_DNA"/>
</dbReference>
<keyword evidence="2" id="KW-1185">Reference proteome</keyword>